<dbReference type="RefSeq" id="XP_007603480.1">
    <property type="nucleotide sequence ID" value="XM_007603418.1"/>
</dbReference>
<protein>
    <submittedName>
        <fullName evidence="2">Uncharacterized protein</fullName>
    </submittedName>
</protein>
<reference evidence="3" key="1">
    <citation type="submission" date="2011-05" db="EMBL/GenBank/DDBJ databases">
        <title>The genome sequence of Vittaforma corneae strain ATCC 50505.</title>
        <authorList>
            <consortium name="The Broad Institute Genome Sequencing Platform"/>
            <person name="Cuomo C."/>
            <person name="Didier E."/>
            <person name="Bowers L."/>
            <person name="Young S.K."/>
            <person name="Zeng Q."/>
            <person name="Gargeya S."/>
            <person name="Fitzgerald M."/>
            <person name="Haas B."/>
            <person name="Abouelleil A."/>
            <person name="Alvarado L."/>
            <person name="Arachchi H.M."/>
            <person name="Berlin A."/>
            <person name="Chapman S.B."/>
            <person name="Gearin G."/>
            <person name="Goldberg J."/>
            <person name="Griggs A."/>
            <person name="Gujja S."/>
            <person name="Hansen M."/>
            <person name="Heiman D."/>
            <person name="Howarth C."/>
            <person name="Larimer J."/>
            <person name="Lui A."/>
            <person name="MacDonald P.J.P."/>
            <person name="McCowen C."/>
            <person name="Montmayeur A."/>
            <person name="Murphy C."/>
            <person name="Neiman D."/>
            <person name="Pearson M."/>
            <person name="Priest M."/>
            <person name="Roberts A."/>
            <person name="Saif S."/>
            <person name="Shea T."/>
            <person name="Sisk P."/>
            <person name="Stolte C."/>
            <person name="Sykes S."/>
            <person name="Wortman J."/>
            <person name="Nusbaum C."/>
            <person name="Birren B."/>
        </authorList>
    </citation>
    <scope>NUCLEOTIDE SEQUENCE [LARGE SCALE GENOMIC DNA]</scope>
    <source>
        <strain evidence="3">ATCC 50505</strain>
    </source>
</reference>
<dbReference type="Proteomes" id="UP000011082">
    <property type="component" value="Unassembled WGS sequence"/>
</dbReference>
<dbReference type="GeneID" id="19880745"/>
<evidence type="ECO:0000313" key="3">
    <source>
        <dbReference type="Proteomes" id="UP000011082"/>
    </source>
</evidence>
<proteinExistence type="predicted"/>
<keyword evidence="1" id="KW-1133">Transmembrane helix</keyword>
<dbReference type="HOGENOM" id="CLU_2122962_0_0_1"/>
<feature type="transmembrane region" description="Helical" evidence="1">
    <location>
        <begin position="93"/>
        <end position="112"/>
    </location>
</feature>
<organism evidence="2 3">
    <name type="scientific">Vittaforma corneae (strain ATCC 50505)</name>
    <name type="common">Microsporidian parasite</name>
    <name type="synonym">Nosema corneum</name>
    <dbReference type="NCBI Taxonomy" id="993615"/>
    <lineage>
        <taxon>Eukaryota</taxon>
        <taxon>Fungi</taxon>
        <taxon>Fungi incertae sedis</taxon>
        <taxon>Microsporidia</taxon>
        <taxon>Nosematidae</taxon>
        <taxon>Vittaforma</taxon>
    </lineage>
</organism>
<name>L2GQX1_VITCO</name>
<keyword evidence="1" id="KW-0812">Transmembrane</keyword>
<evidence type="ECO:0000313" key="2">
    <source>
        <dbReference type="EMBL" id="ELA42712.1"/>
    </source>
</evidence>
<evidence type="ECO:0000256" key="1">
    <source>
        <dbReference type="SAM" id="Phobius"/>
    </source>
</evidence>
<dbReference type="InParanoid" id="L2GQX1"/>
<feature type="transmembrane region" description="Helical" evidence="1">
    <location>
        <begin position="45"/>
        <end position="63"/>
    </location>
</feature>
<dbReference type="EMBL" id="JH370130">
    <property type="protein sequence ID" value="ELA42712.1"/>
    <property type="molecule type" value="Genomic_DNA"/>
</dbReference>
<gene>
    <name evidence="2" type="ORF">VICG_00027</name>
</gene>
<keyword evidence="1" id="KW-0472">Membrane</keyword>
<accession>L2GQX1</accession>
<dbReference type="AlphaFoldDB" id="L2GQX1"/>
<dbReference type="VEuPathDB" id="MicrosporidiaDB:VICG_00027"/>
<keyword evidence="3" id="KW-1185">Reference proteome</keyword>
<sequence length="114" mass="13402">MVEIEYRNPQVDSKTEGDHTRIKVPADKRGLVQQSSTSAALFRTLINLFFSFVYWLFCCSYFLCYADSMVKAYTEGFLPFLKSKIFWSFQRDVLFSVVGYCILMMVIKIMLFRN</sequence>